<dbReference type="InterPro" id="IPR029069">
    <property type="entry name" value="HotDog_dom_sf"/>
</dbReference>
<dbReference type="RefSeq" id="WP_043874446.1">
    <property type="nucleotide sequence ID" value="NZ_CCVW01000002.1"/>
</dbReference>
<dbReference type="STRING" id="1034943.BN59_02301"/>
<dbReference type="AlphaFoldDB" id="A0A078L1V2"/>
<dbReference type="Gene3D" id="3.10.129.10">
    <property type="entry name" value="Hotdog Thioesterase"/>
    <property type="match status" value="1"/>
</dbReference>
<accession>A0A078L1V2</accession>
<dbReference type="EMBL" id="CCSB01000002">
    <property type="protein sequence ID" value="CDZ78004.1"/>
    <property type="molecule type" value="Genomic_DNA"/>
</dbReference>
<organism evidence="1 2">
    <name type="scientific">Legionella massiliensis</name>
    <dbReference type="NCBI Taxonomy" id="1034943"/>
    <lineage>
        <taxon>Bacteria</taxon>
        <taxon>Pseudomonadati</taxon>
        <taxon>Pseudomonadota</taxon>
        <taxon>Gammaproteobacteria</taxon>
        <taxon>Legionellales</taxon>
        <taxon>Legionellaceae</taxon>
        <taxon>Legionella</taxon>
    </lineage>
</organism>
<dbReference type="Proteomes" id="UP000044071">
    <property type="component" value="Unassembled WGS sequence"/>
</dbReference>
<dbReference type="eggNOG" id="COG2050">
    <property type="taxonomic scope" value="Bacteria"/>
</dbReference>
<evidence type="ECO:0000313" key="2">
    <source>
        <dbReference type="Proteomes" id="UP000044071"/>
    </source>
</evidence>
<proteinExistence type="predicted"/>
<evidence type="ECO:0000313" key="1">
    <source>
        <dbReference type="EMBL" id="CDZ78004.1"/>
    </source>
</evidence>
<dbReference type="SUPFAM" id="SSF54637">
    <property type="entry name" value="Thioesterase/thiol ester dehydrase-isomerase"/>
    <property type="match status" value="1"/>
</dbReference>
<dbReference type="InterPro" id="IPR027961">
    <property type="entry name" value="DUF4442"/>
</dbReference>
<dbReference type="Pfam" id="PF14539">
    <property type="entry name" value="DUF4442"/>
    <property type="match status" value="1"/>
</dbReference>
<evidence type="ECO:0008006" key="3">
    <source>
        <dbReference type="Google" id="ProtNLM"/>
    </source>
</evidence>
<sequence>MSPLTRFKFFLWSFGHFKVPLIGHLRPKLIQLDDKHIVAKLPLSRRSKNHLNSMYFGALAVGADLAGGLHSFYHADRAKLKASVVFKSFQAQFIRRPESDVYFVSEMGDVVKAMLDESQKTGERINKPIKIKAFVNYPDNPEEVADFTLELSIKVLTKIENE</sequence>
<protein>
    <recommendedName>
        <fullName evidence="3">Aromatic compounds catabolism</fullName>
    </recommendedName>
</protein>
<keyword evidence="2" id="KW-1185">Reference proteome</keyword>
<reference evidence="1 2" key="1">
    <citation type="submission" date="2014-06" db="EMBL/GenBank/DDBJ databases">
        <authorList>
            <person name="Urmite Genomes Urmite Genomes"/>
        </authorList>
    </citation>
    <scope>NUCLEOTIDE SEQUENCE [LARGE SCALE GENOMIC DNA]</scope>
</reference>
<name>A0A078L1V2_9GAMM</name>
<dbReference type="OrthoDB" id="9813017at2"/>
<gene>
    <name evidence="1" type="ORF">BN59_02301</name>
</gene>